<dbReference type="AlphaFoldDB" id="A0A7C4RWM6"/>
<protein>
    <submittedName>
        <fullName evidence="1">Uncharacterized protein</fullName>
    </submittedName>
</protein>
<organism evidence="1">
    <name type="scientific">Fervidobacterium thailandense</name>
    <dbReference type="NCBI Taxonomy" id="1008305"/>
    <lineage>
        <taxon>Bacteria</taxon>
        <taxon>Thermotogati</taxon>
        <taxon>Thermotogota</taxon>
        <taxon>Thermotogae</taxon>
        <taxon>Thermotogales</taxon>
        <taxon>Fervidobacteriaceae</taxon>
        <taxon>Fervidobacterium</taxon>
    </lineage>
</organism>
<dbReference type="EMBL" id="DSZY01000031">
    <property type="protein sequence ID" value="HGU40960.1"/>
    <property type="molecule type" value="Genomic_DNA"/>
</dbReference>
<proteinExistence type="predicted"/>
<sequence>MKYQLDIEKYRKAIEKVIQRFADKGWEEIEVEELWFETSLPVDLIIEVIKSGITVPPEVKTITHRGNVLWKAHE</sequence>
<reference evidence="1" key="1">
    <citation type="journal article" date="2020" name="mSystems">
        <title>Genome- and Community-Level Interaction Insights into Carbon Utilization and Element Cycling Functions of Hydrothermarchaeota in Hydrothermal Sediment.</title>
        <authorList>
            <person name="Zhou Z."/>
            <person name="Liu Y."/>
            <person name="Xu W."/>
            <person name="Pan J."/>
            <person name="Luo Z.H."/>
            <person name="Li M."/>
        </authorList>
    </citation>
    <scope>NUCLEOTIDE SEQUENCE [LARGE SCALE GENOMIC DNA]</scope>
    <source>
        <strain evidence="1">SpSt-609</strain>
    </source>
</reference>
<gene>
    <name evidence="1" type="ORF">ENT77_07155</name>
</gene>
<name>A0A7C4RWM6_9BACT</name>
<accession>A0A7C4RWM6</accession>
<comment type="caution">
    <text evidence="1">The sequence shown here is derived from an EMBL/GenBank/DDBJ whole genome shotgun (WGS) entry which is preliminary data.</text>
</comment>
<evidence type="ECO:0000313" key="1">
    <source>
        <dbReference type="EMBL" id="HGU40960.1"/>
    </source>
</evidence>